<feature type="domain" description="PARP catalytic" evidence="15">
    <location>
        <begin position="326"/>
        <end position="544"/>
    </location>
</feature>
<keyword evidence="7" id="KW-0013">ADP-ribosylation</keyword>
<keyword evidence="6" id="KW-0548">Nucleotidyltransferase</keyword>
<evidence type="ECO:0000313" key="18">
    <source>
        <dbReference type="Proteomes" id="UP000593562"/>
    </source>
</evidence>
<dbReference type="EC" id="2.4.2.-" evidence="13"/>
<dbReference type="CDD" id="cd01437">
    <property type="entry name" value="parp_like"/>
    <property type="match status" value="1"/>
</dbReference>
<sequence>MANKLRVEELRRELSKCGLSAAGTKPNLLSFKKFRLMRMLLQVQRLESALKEENKPLKDDNDDSAGEKRQRDSKLDDSNRRQKIKAVEDLRYVLQKGLKDEFEDKEETEENDAVENTLVSKSDKGTAALDQYLPVHIEAEYHVLKHQGDIYDATLNQTNRGDNNNKFYAIQALCYTWLEMDYDVDKGLEDQKEPNSIMEIQLQSTKLDPRIADFISLIANIGMMEQQMMGLGYNAKKLPLGKLSKSTIIKGYDVLRRIADFIDQPDKGKLEEFYTIIPHDFGFRKMCEFIIDNPYTLKSKLEMLEALGQIEVATSLLEDSIYKQEDTLYSHYHCLCCELIPLEVDSEEFPMIERYIHNTGRDLRYNIEIVQMFRVSREGENEQFKKFNSTNNRMLLWHGSRLTNWTGILSKGLRIAPPEAPVSGCSFGKGVYFADMFSQSWPYVFNLSPESVLVLSEVALGDMNELLTCDCYADKLPKGKLSTKGVGRIVPDPSEALILEDGVVVPLGKAVETREPKVDCWQNEYIVYNVDQIRMRYIVRIKHS</sequence>
<keyword evidence="4 13" id="KW-0328">Glycosyltransferase</keyword>
<dbReference type="SUPFAM" id="SSF56399">
    <property type="entry name" value="ADP-ribosylation"/>
    <property type="match status" value="1"/>
</dbReference>
<evidence type="ECO:0000256" key="1">
    <source>
        <dbReference type="ARBA" id="ARBA00000438"/>
    </source>
</evidence>
<dbReference type="GO" id="GO:0016779">
    <property type="term" value="F:nucleotidyltransferase activity"/>
    <property type="evidence" value="ECO:0007669"/>
    <property type="project" value="UniProtKB-KW"/>
</dbReference>
<evidence type="ECO:0000256" key="3">
    <source>
        <dbReference type="ARBA" id="ARBA00004123"/>
    </source>
</evidence>
<dbReference type="InterPro" id="IPR004102">
    <property type="entry name" value="Poly(ADP-ribose)pol_reg_dom"/>
</dbReference>
<dbReference type="GO" id="GO:0005730">
    <property type="term" value="C:nucleolus"/>
    <property type="evidence" value="ECO:0007669"/>
    <property type="project" value="TreeGrafter"/>
</dbReference>
<dbReference type="InterPro" id="IPR050800">
    <property type="entry name" value="ARTD/PARP"/>
</dbReference>
<evidence type="ECO:0000313" key="17">
    <source>
        <dbReference type="EMBL" id="KAF5730027.1"/>
    </source>
</evidence>
<accession>A0A7J7C866</accession>
<evidence type="ECO:0000256" key="11">
    <source>
        <dbReference type="ARBA" id="ARBA00024945"/>
    </source>
</evidence>
<evidence type="ECO:0000259" key="15">
    <source>
        <dbReference type="PROSITE" id="PS51059"/>
    </source>
</evidence>
<evidence type="ECO:0000259" key="16">
    <source>
        <dbReference type="PROSITE" id="PS51060"/>
    </source>
</evidence>
<comment type="catalytic activity">
    <reaction evidence="2">
        <text>L-glutamyl-[protein] + NAD(+) = 5-O-(ADP-D-ribosyl)-L-glutamyl-[protein] + nicotinamide</text>
        <dbReference type="Rhea" id="RHEA:58224"/>
        <dbReference type="Rhea" id="RHEA-COMP:10208"/>
        <dbReference type="Rhea" id="RHEA-COMP:15089"/>
        <dbReference type="ChEBI" id="CHEBI:17154"/>
        <dbReference type="ChEBI" id="CHEBI:29973"/>
        <dbReference type="ChEBI" id="CHEBI:57540"/>
        <dbReference type="ChEBI" id="CHEBI:142540"/>
    </reaction>
</comment>
<name>A0A7J7C866_TRIWF</name>
<dbReference type="Pfam" id="PF02877">
    <property type="entry name" value="PARP_reg"/>
    <property type="match status" value="1"/>
</dbReference>
<dbReference type="InterPro" id="IPR036930">
    <property type="entry name" value="WGR_dom_sf"/>
</dbReference>
<dbReference type="PANTHER" id="PTHR10459:SF115">
    <property type="entry name" value="POLY [ADP-RIBOSE] POLYMERASE"/>
    <property type="match status" value="1"/>
</dbReference>
<dbReference type="InterPro" id="IPR036616">
    <property type="entry name" value="Poly(ADP-ribose)pol_reg_dom_sf"/>
</dbReference>
<evidence type="ECO:0000256" key="8">
    <source>
        <dbReference type="ARBA" id="ARBA00023027"/>
    </source>
</evidence>
<keyword evidence="9" id="KW-0539">Nucleus</keyword>
<keyword evidence="18" id="KW-1185">Reference proteome</keyword>
<evidence type="ECO:0000256" key="12">
    <source>
        <dbReference type="ARBA" id="ARBA00033987"/>
    </source>
</evidence>
<dbReference type="AlphaFoldDB" id="A0A7J7C866"/>
<comment type="catalytic activity">
    <reaction evidence="1">
        <text>L-aspartyl-[protein] + NAD(+) = 4-O-(ADP-D-ribosyl)-L-aspartyl-[protein] + nicotinamide</text>
        <dbReference type="Rhea" id="RHEA:54424"/>
        <dbReference type="Rhea" id="RHEA-COMP:9867"/>
        <dbReference type="Rhea" id="RHEA-COMP:13832"/>
        <dbReference type="ChEBI" id="CHEBI:17154"/>
        <dbReference type="ChEBI" id="CHEBI:29961"/>
        <dbReference type="ChEBI" id="CHEBI:57540"/>
        <dbReference type="ChEBI" id="CHEBI:138102"/>
    </reaction>
</comment>
<dbReference type="FunFam" id="3.90.228.10:FF:000002">
    <property type="entry name" value="Poly [ADP-ribose] polymerase"/>
    <property type="match status" value="1"/>
</dbReference>
<evidence type="ECO:0000256" key="5">
    <source>
        <dbReference type="ARBA" id="ARBA00022679"/>
    </source>
</evidence>
<dbReference type="GO" id="GO:0006302">
    <property type="term" value="P:double-strand break repair"/>
    <property type="evidence" value="ECO:0007669"/>
    <property type="project" value="TreeGrafter"/>
</dbReference>
<evidence type="ECO:0000256" key="4">
    <source>
        <dbReference type="ARBA" id="ARBA00022676"/>
    </source>
</evidence>
<proteinExistence type="inferred from homology"/>
<feature type="domain" description="PARP alpha-helical" evidence="16">
    <location>
        <begin position="204"/>
        <end position="318"/>
    </location>
</feature>
<comment type="function">
    <text evidence="11">Involved in the base excision repair (BER) pathway, by catalyzing the poly(ADP-ribosyl)ation of a limited number of acceptor proteins involved in chromatin architecture and in DNA metabolism. This modification follows DNA damages and appears as an obligatory step in a detection/signaling pathway leading to the reparation of DNA strand breaks.</text>
</comment>
<dbReference type="PROSITE" id="PS51059">
    <property type="entry name" value="PARP_CATALYTIC"/>
    <property type="match status" value="1"/>
</dbReference>
<dbReference type="EMBL" id="JAAARO010000020">
    <property type="protein sequence ID" value="KAF5730027.1"/>
    <property type="molecule type" value="Genomic_DNA"/>
</dbReference>
<dbReference type="InterPro" id="IPR003034">
    <property type="entry name" value="SAP_dom"/>
</dbReference>
<dbReference type="Pfam" id="PF00644">
    <property type="entry name" value="PARP"/>
    <property type="match status" value="1"/>
</dbReference>
<dbReference type="Gene3D" id="3.90.228.10">
    <property type="match status" value="1"/>
</dbReference>
<dbReference type="GO" id="GO:1990404">
    <property type="term" value="F:NAD+-protein mono-ADP-ribosyltransferase activity"/>
    <property type="evidence" value="ECO:0007669"/>
    <property type="project" value="TreeGrafter"/>
</dbReference>
<dbReference type="PROSITE" id="PS51060">
    <property type="entry name" value="PARP_ALPHA_HD"/>
    <property type="match status" value="1"/>
</dbReference>
<dbReference type="GO" id="GO:0070212">
    <property type="term" value="P:protein poly-ADP-ribosylation"/>
    <property type="evidence" value="ECO:0007669"/>
    <property type="project" value="TreeGrafter"/>
</dbReference>
<evidence type="ECO:0000256" key="7">
    <source>
        <dbReference type="ARBA" id="ARBA00022765"/>
    </source>
</evidence>
<dbReference type="SUPFAM" id="SSF142921">
    <property type="entry name" value="WGR domain-like"/>
    <property type="match status" value="1"/>
</dbReference>
<evidence type="ECO:0000256" key="9">
    <source>
        <dbReference type="ARBA" id="ARBA00023242"/>
    </source>
</evidence>
<gene>
    <name evidence="17" type="ORF">HS088_TW20G00397</name>
</gene>
<keyword evidence="5 13" id="KW-0808">Transferase</keyword>
<evidence type="ECO:0000256" key="6">
    <source>
        <dbReference type="ARBA" id="ARBA00022695"/>
    </source>
</evidence>
<evidence type="ECO:0000256" key="13">
    <source>
        <dbReference type="RuleBase" id="RU362114"/>
    </source>
</evidence>
<comment type="similarity">
    <text evidence="10">Belongs to the ARTD/PARP family.</text>
</comment>
<comment type="catalytic activity">
    <reaction evidence="12">
        <text>NAD(+) + (ADP-D-ribosyl)n-acceptor = nicotinamide + (ADP-D-ribosyl)n+1-acceptor + H(+).</text>
        <dbReference type="EC" id="2.4.2.30"/>
    </reaction>
</comment>
<dbReference type="Gene3D" id="1.20.142.10">
    <property type="entry name" value="Poly(ADP-ribose) polymerase, regulatory domain"/>
    <property type="match status" value="1"/>
</dbReference>
<evidence type="ECO:0000256" key="14">
    <source>
        <dbReference type="SAM" id="MobiDB-lite"/>
    </source>
</evidence>
<dbReference type="Pfam" id="PF02037">
    <property type="entry name" value="SAP"/>
    <property type="match status" value="1"/>
</dbReference>
<comment type="caution">
    <text evidence="17">The sequence shown here is derived from an EMBL/GenBank/DDBJ whole genome shotgun (WGS) entry which is preliminary data.</text>
</comment>
<dbReference type="GO" id="GO:0003950">
    <property type="term" value="F:NAD+ poly-ADP-ribosyltransferase activity"/>
    <property type="evidence" value="ECO:0007669"/>
    <property type="project" value="UniProtKB-UniRule"/>
</dbReference>
<evidence type="ECO:0000256" key="2">
    <source>
        <dbReference type="ARBA" id="ARBA00000459"/>
    </source>
</evidence>
<organism evidence="17 18">
    <name type="scientific">Tripterygium wilfordii</name>
    <name type="common">Thunder God vine</name>
    <dbReference type="NCBI Taxonomy" id="458696"/>
    <lineage>
        <taxon>Eukaryota</taxon>
        <taxon>Viridiplantae</taxon>
        <taxon>Streptophyta</taxon>
        <taxon>Embryophyta</taxon>
        <taxon>Tracheophyta</taxon>
        <taxon>Spermatophyta</taxon>
        <taxon>Magnoliopsida</taxon>
        <taxon>eudicotyledons</taxon>
        <taxon>Gunneridae</taxon>
        <taxon>Pentapetalae</taxon>
        <taxon>rosids</taxon>
        <taxon>fabids</taxon>
        <taxon>Celastrales</taxon>
        <taxon>Celastraceae</taxon>
        <taxon>Tripterygium</taxon>
    </lineage>
</organism>
<dbReference type="SUPFAM" id="SSF47587">
    <property type="entry name" value="Domain of poly(ADP-ribose) polymerase"/>
    <property type="match status" value="1"/>
</dbReference>
<protein>
    <recommendedName>
        <fullName evidence="13">Poly [ADP-ribose] polymerase</fullName>
        <shortName evidence="13">PARP</shortName>
        <ecNumber evidence="13">2.4.2.-</ecNumber>
    </recommendedName>
</protein>
<evidence type="ECO:0000256" key="10">
    <source>
        <dbReference type="ARBA" id="ARBA00024347"/>
    </source>
</evidence>
<reference evidence="17 18" key="1">
    <citation type="journal article" date="2020" name="Nat. Commun.">
        <title>Genome of Tripterygium wilfordii and identification of cytochrome P450 involved in triptolide biosynthesis.</title>
        <authorList>
            <person name="Tu L."/>
            <person name="Su P."/>
            <person name="Zhang Z."/>
            <person name="Gao L."/>
            <person name="Wang J."/>
            <person name="Hu T."/>
            <person name="Zhou J."/>
            <person name="Zhang Y."/>
            <person name="Zhao Y."/>
            <person name="Liu Y."/>
            <person name="Song Y."/>
            <person name="Tong Y."/>
            <person name="Lu Y."/>
            <person name="Yang J."/>
            <person name="Xu C."/>
            <person name="Jia M."/>
            <person name="Peters R.J."/>
            <person name="Huang L."/>
            <person name="Gao W."/>
        </authorList>
    </citation>
    <scope>NUCLEOTIDE SEQUENCE [LARGE SCALE GENOMIC DNA]</scope>
    <source>
        <strain evidence="18">cv. XIE 37</strain>
        <tissue evidence="17">Leaf</tissue>
    </source>
</reference>
<dbReference type="Proteomes" id="UP000593562">
    <property type="component" value="Unassembled WGS sequence"/>
</dbReference>
<dbReference type="PANTHER" id="PTHR10459">
    <property type="entry name" value="DNA LIGASE"/>
    <property type="match status" value="1"/>
</dbReference>
<dbReference type="InterPro" id="IPR012317">
    <property type="entry name" value="Poly(ADP-ribose)pol_cat_dom"/>
</dbReference>
<comment type="subcellular location">
    <subcellularLocation>
        <location evidence="3">Nucleus</location>
    </subcellularLocation>
</comment>
<dbReference type="InParanoid" id="A0A7J7C866"/>
<feature type="region of interest" description="Disordered" evidence="14">
    <location>
        <begin position="49"/>
        <end position="80"/>
    </location>
</feature>
<keyword evidence="8 13" id="KW-0520">NAD</keyword>